<dbReference type="InterPro" id="IPR002938">
    <property type="entry name" value="FAD-bd"/>
</dbReference>
<accession>A0A2P4UPT7</accession>
<evidence type="ECO:0000313" key="4">
    <source>
        <dbReference type="EMBL" id="POM27058.1"/>
    </source>
</evidence>
<gene>
    <name evidence="4" type="primary">hpxO_1</name>
    <name evidence="4" type="ORF">BTM25_14660</name>
</gene>
<protein>
    <submittedName>
        <fullName evidence="4">FAD-dependent urate hydroxylase</fullName>
        <ecNumber evidence="4">1.14.13.113</ecNumber>
    </submittedName>
</protein>
<dbReference type="RefSeq" id="WP_168212040.1">
    <property type="nucleotide sequence ID" value="NZ_MTBP01000001.1"/>
</dbReference>
<dbReference type="PANTHER" id="PTHR13789">
    <property type="entry name" value="MONOOXYGENASE"/>
    <property type="match status" value="1"/>
</dbReference>
<sequence length="358" mass="37900">MHALVIGGGIAGSATAVALRSIGADVTVCEARSAADLDAGLWLGVASNGLSALDVLGLRATTLAASLVDPRTGTAGRSGFAPVRRADLYRILRRAAQERGAVLRYDKKLVEADDTGTATFADGSTVTADVIIGCDGVHSRTRSVIDPGAPSPRYIPLLNIGGFAESARAPGEPARLQFVRGGGGFFGYTTAAGRDEVWWFANLPWPTEPTRSELAAMTRDDLTKLLLDALNDTPPFVRDVIERTGPGLYAVPTHDLPAVPVWRRGRTILLGDAAHATTPTSGQGASMALEDAVVLAKCLRDRPSWHDAAARYEELRRGRVQDIVALGARASAAKLTDASIEDSLEWIHSYRVDWAAPA</sequence>
<dbReference type="Gene3D" id="3.50.50.60">
    <property type="entry name" value="FAD/NAD(P)-binding domain"/>
    <property type="match status" value="1"/>
</dbReference>
<dbReference type="SUPFAM" id="SSF51905">
    <property type="entry name" value="FAD/NAD(P)-binding domain"/>
    <property type="match status" value="1"/>
</dbReference>
<dbReference type="AlphaFoldDB" id="A0A2P4UPT7"/>
<evidence type="ECO:0000256" key="1">
    <source>
        <dbReference type="ARBA" id="ARBA00023002"/>
    </source>
</evidence>
<dbReference type="InterPro" id="IPR050493">
    <property type="entry name" value="FAD-dep_Monooxygenase_BioMet"/>
</dbReference>
<dbReference type="GO" id="GO:0071949">
    <property type="term" value="F:FAD binding"/>
    <property type="evidence" value="ECO:0007669"/>
    <property type="project" value="InterPro"/>
</dbReference>
<evidence type="ECO:0000313" key="5">
    <source>
        <dbReference type="Proteomes" id="UP000242367"/>
    </source>
</evidence>
<comment type="caution">
    <text evidence="4">The sequence shown here is derived from an EMBL/GenBank/DDBJ whole genome shotgun (WGS) entry which is preliminary data.</text>
</comment>
<organism evidence="4 5">
    <name type="scientific">Actinomadura rubteroloni</name>
    <dbReference type="NCBI Taxonomy" id="1926885"/>
    <lineage>
        <taxon>Bacteria</taxon>
        <taxon>Bacillati</taxon>
        <taxon>Actinomycetota</taxon>
        <taxon>Actinomycetes</taxon>
        <taxon>Streptosporangiales</taxon>
        <taxon>Thermomonosporaceae</taxon>
        <taxon>Actinomadura</taxon>
    </lineage>
</organism>
<keyword evidence="2" id="KW-0503">Monooxygenase</keyword>
<feature type="domain" description="FAD-binding" evidence="3">
    <location>
        <begin position="3"/>
        <end position="300"/>
    </location>
</feature>
<dbReference type="EC" id="1.14.13.113" evidence="4"/>
<evidence type="ECO:0000259" key="3">
    <source>
        <dbReference type="Pfam" id="PF01494"/>
    </source>
</evidence>
<dbReference type="PRINTS" id="PR00420">
    <property type="entry name" value="RNGMNOXGNASE"/>
</dbReference>
<dbReference type="EMBL" id="MTBP01000001">
    <property type="protein sequence ID" value="POM27058.1"/>
    <property type="molecule type" value="Genomic_DNA"/>
</dbReference>
<reference evidence="4 5" key="1">
    <citation type="journal article" date="2017" name="Chemistry">
        <title>Isolation, Biosynthesis and Chemical Modifications of Rubterolones A-F: Rare Tropolone Alkaloids from Actinomadura sp. 5-2.</title>
        <authorList>
            <person name="Guo H."/>
            <person name="Benndorf R."/>
            <person name="Leichnitz D."/>
            <person name="Klassen J.L."/>
            <person name="Vollmers J."/>
            <person name="Gorls H."/>
            <person name="Steinacker M."/>
            <person name="Weigel C."/>
            <person name="Dahse H.M."/>
            <person name="Kaster A.K."/>
            <person name="de Beer Z.W."/>
            <person name="Poulsen M."/>
            <person name="Beemelmanns C."/>
        </authorList>
    </citation>
    <scope>NUCLEOTIDE SEQUENCE [LARGE SCALE GENOMIC DNA]</scope>
    <source>
        <strain evidence="4 5">5-2</strain>
    </source>
</reference>
<dbReference type="GO" id="GO:0102099">
    <property type="term" value="F:FAD-dependent urate hydroxylase activity"/>
    <property type="evidence" value="ECO:0007669"/>
    <property type="project" value="UniProtKB-EC"/>
</dbReference>
<dbReference type="PANTHER" id="PTHR13789:SF309">
    <property type="entry name" value="PUTATIVE (AFU_ORTHOLOGUE AFUA_6G14510)-RELATED"/>
    <property type="match status" value="1"/>
</dbReference>
<evidence type="ECO:0000256" key="2">
    <source>
        <dbReference type="ARBA" id="ARBA00023033"/>
    </source>
</evidence>
<dbReference type="InterPro" id="IPR036188">
    <property type="entry name" value="FAD/NAD-bd_sf"/>
</dbReference>
<proteinExistence type="predicted"/>
<keyword evidence="5" id="KW-1185">Reference proteome</keyword>
<dbReference type="Pfam" id="PF01494">
    <property type="entry name" value="FAD_binding_3"/>
    <property type="match status" value="1"/>
</dbReference>
<name>A0A2P4UPT7_9ACTN</name>
<keyword evidence="1 4" id="KW-0560">Oxidoreductase</keyword>
<dbReference type="Proteomes" id="UP000242367">
    <property type="component" value="Unassembled WGS sequence"/>
</dbReference>